<accession>A0A9P8XSM5</accession>
<gene>
    <name evidence="2" type="ORF">B0I36DRAFT_356650</name>
</gene>
<evidence type="ECO:0000313" key="2">
    <source>
        <dbReference type="EMBL" id="KAH7009416.1"/>
    </source>
</evidence>
<dbReference type="Proteomes" id="UP000756346">
    <property type="component" value="Unassembled WGS sequence"/>
</dbReference>
<dbReference type="AlphaFoldDB" id="A0A9P8XSM5"/>
<proteinExistence type="predicted"/>
<organism evidence="2 3">
    <name type="scientific">Microdochium trichocladiopsis</name>
    <dbReference type="NCBI Taxonomy" id="1682393"/>
    <lineage>
        <taxon>Eukaryota</taxon>
        <taxon>Fungi</taxon>
        <taxon>Dikarya</taxon>
        <taxon>Ascomycota</taxon>
        <taxon>Pezizomycotina</taxon>
        <taxon>Sordariomycetes</taxon>
        <taxon>Xylariomycetidae</taxon>
        <taxon>Xylariales</taxon>
        <taxon>Microdochiaceae</taxon>
        <taxon>Microdochium</taxon>
    </lineage>
</organism>
<feature type="region of interest" description="Disordered" evidence="1">
    <location>
        <begin position="211"/>
        <end position="233"/>
    </location>
</feature>
<keyword evidence="3" id="KW-1185">Reference proteome</keyword>
<dbReference type="RefSeq" id="XP_046004044.1">
    <property type="nucleotide sequence ID" value="XM_046157659.1"/>
</dbReference>
<evidence type="ECO:0000313" key="3">
    <source>
        <dbReference type="Proteomes" id="UP000756346"/>
    </source>
</evidence>
<dbReference type="GeneID" id="70187205"/>
<sequence>MAGDSMGCWSLSTRLDEPDAVAGLGCGPVATEASVECATRDSVMTTSIVASVFDHGFEQDFACCLGSAETCRVWCCPRGFACRIDICGRAGGRRADSRCAVGRKRIMPAWETTHQTTTLALFLGCDVRCDVVSFADRSSVRCDERSDADPFRWDSCAYVSTFTRHGVSGQHDPSHSAQATERALEIIALHGGHARGTLPARPVKAISEIESGSLQSHGPPTWGAGPKVETLPD</sequence>
<protein>
    <submittedName>
        <fullName evidence="2">Uncharacterized protein</fullName>
    </submittedName>
</protein>
<comment type="caution">
    <text evidence="2">The sequence shown here is derived from an EMBL/GenBank/DDBJ whole genome shotgun (WGS) entry which is preliminary data.</text>
</comment>
<reference evidence="2" key="1">
    <citation type="journal article" date="2021" name="Nat. Commun.">
        <title>Genetic determinants of endophytism in the Arabidopsis root mycobiome.</title>
        <authorList>
            <person name="Mesny F."/>
            <person name="Miyauchi S."/>
            <person name="Thiergart T."/>
            <person name="Pickel B."/>
            <person name="Atanasova L."/>
            <person name="Karlsson M."/>
            <person name="Huettel B."/>
            <person name="Barry K.W."/>
            <person name="Haridas S."/>
            <person name="Chen C."/>
            <person name="Bauer D."/>
            <person name="Andreopoulos W."/>
            <person name="Pangilinan J."/>
            <person name="LaButti K."/>
            <person name="Riley R."/>
            <person name="Lipzen A."/>
            <person name="Clum A."/>
            <person name="Drula E."/>
            <person name="Henrissat B."/>
            <person name="Kohler A."/>
            <person name="Grigoriev I.V."/>
            <person name="Martin F.M."/>
            <person name="Hacquard S."/>
        </authorList>
    </citation>
    <scope>NUCLEOTIDE SEQUENCE</scope>
    <source>
        <strain evidence="2">MPI-CAGE-CH-0230</strain>
    </source>
</reference>
<evidence type="ECO:0000256" key="1">
    <source>
        <dbReference type="SAM" id="MobiDB-lite"/>
    </source>
</evidence>
<name>A0A9P8XSM5_9PEZI</name>
<dbReference type="EMBL" id="JAGTJQ010000018">
    <property type="protein sequence ID" value="KAH7009416.1"/>
    <property type="molecule type" value="Genomic_DNA"/>
</dbReference>